<evidence type="ECO:0000256" key="1">
    <source>
        <dbReference type="ARBA" id="ARBA00004370"/>
    </source>
</evidence>
<keyword evidence="5" id="KW-1133">Transmembrane helix</keyword>
<evidence type="ECO:0000256" key="5">
    <source>
        <dbReference type="SAM" id="Phobius"/>
    </source>
</evidence>
<keyword evidence="5" id="KW-0812">Transmembrane</keyword>
<dbReference type="OrthoDB" id="9936525at2759"/>
<dbReference type="Pfam" id="PF00229">
    <property type="entry name" value="TNF"/>
    <property type="match status" value="1"/>
</dbReference>
<dbReference type="InterPro" id="IPR006052">
    <property type="entry name" value="TNF_dom"/>
</dbReference>
<proteinExistence type="inferred from homology"/>
<evidence type="ECO:0000313" key="7">
    <source>
        <dbReference type="Proteomes" id="UP000504632"/>
    </source>
</evidence>
<dbReference type="GO" id="GO:0005615">
    <property type="term" value="C:extracellular space"/>
    <property type="evidence" value="ECO:0007669"/>
    <property type="project" value="UniProtKB-KW"/>
</dbReference>
<dbReference type="GO" id="GO:0005164">
    <property type="term" value="F:tumor necrosis factor receptor binding"/>
    <property type="evidence" value="ECO:0007669"/>
    <property type="project" value="InterPro"/>
</dbReference>
<name>A0A6J2W4G3_CHACN</name>
<dbReference type="InParanoid" id="A0A6J2W4G3"/>
<feature type="transmembrane region" description="Helical" evidence="5">
    <location>
        <begin position="29"/>
        <end position="50"/>
    </location>
</feature>
<gene>
    <name evidence="8" type="primary">LOC115819628</name>
</gene>
<dbReference type="GO" id="GO:0016020">
    <property type="term" value="C:membrane"/>
    <property type="evidence" value="ECO:0007669"/>
    <property type="project" value="UniProtKB-SubCell"/>
</dbReference>
<evidence type="ECO:0000256" key="4">
    <source>
        <dbReference type="ARBA" id="ARBA00023136"/>
    </source>
</evidence>
<dbReference type="AlphaFoldDB" id="A0A6J2W4G3"/>
<dbReference type="InterPro" id="IPR006053">
    <property type="entry name" value="TNF"/>
</dbReference>
<evidence type="ECO:0000313" key="8">
    <source>
        <dbReference type="RefSeq" id="XP_030638994.1"/>
    </source>
</evidence>
<dbReference type="PANTHER" id="PTHR11471">
    <property type="entry name" value="TUMOR NECROSIS FACTOR FAMILY MEMBER"/>
    <property type="match status" value="1"/>
</dbReference>
<dbReference type="PROSITE" id="PS50049">
    <property type="entry name" value="THD_2"/>
    <property type="match status" value="1"/>
</dbReference>
<comment type="subcellular location">
    <subcellularLocation>
        <location evidence="1">Membrane</location>
    </subcellularLocation>
</comment>
<keyword evidence="3" id="KW-0202">Cytokine</keyword>
<feature type="domain" description="THD" evidence="6">
    <location>
        <begin position="90"/>
        <end position="239"/>
    </location>
</feature>
<dbReference type="GO" id="GO:0005125">
    <property type="term" value="F:cytokine activity"/>
    <property type="evidence" value="ECO:0007669"/>
    <property type="project" value="UniProtKB-KW"/>
</dbReference>
<accession>A0A6J2W4G3</accession>
<dbReference type="PRINTS" id="PR01234">
    <property type="entry name" value="TNECROSISFCT"/>
</dbReference>
<evidence type="ECO:0000256" key="3">
    <source>
        <dbReference type="ARBA" id="ARBA00022514"/>
    </source>
</evidence>
<protein>
    <submittedName>
        <fullName evidence="8">Uncharacterized protein LOC115819628</fullName>
    </submittedName>
</protein>
<dbReference type="GO" id="GO:0006955">
    <property type="term" value="P:immune response"/>
    <property type="evidence" value="ECO:0007669"/>
    <property type="project" value="InterPro"/>
</dbReference>
<dbReference type="SMART" id="SM00207">
    <property type="entry name" value="TNF"/>
    <property type="match status" value="1"/>
</dbReference>
<dbReference type="RefSeq" id="XP_030638994.1">
    <property type="nucleotide sequence ID" value="XM_030783134.1"/>
</dbReference>
<dbReference type="GeneID" id="115819628"/>
<organism evidence="7 8">
    <name type="scientific">Chanos chanos</name>
    <name type="common">Milkfish</name>
    <name type="synonym">Mugil chanos</name>
    <dbReference type="NCBI Taxonomy" id="29144"/>
    <lineage>
        <taxon>Eukaryota</taxon>
        <taxon>Metazoa</taxon>
        <taxon>Chordata</taxon>
        <taxon>Craniata</taxon>
        <taxon>Vertebrata</taxon>
        <taxon>Euteleostomi</taxon>
        <taxon>Actinopterygii</taxon>
        <taxon>Neopterygii</taxon>
        <taxon>Teleostei</taxon>
        <taxon>Ostariophysi</taxon>
        <taxon>Gonorynchiformes</taxon>
        <taxon>Chanidae</taxon>
        <taxon>Chanos</taxon>
    </lineage>
</organism>
<evidence type="ECO:0000256" key="2">
    <source>
        <dbReference type="ARBA" id="ARBA00008670"/>
    </source>
</evidence>
<comment type="similarity">
    <text evidence="2">Belongs to the tumor necrosis factor family.</text>
</comment>
<evidence type="ECO:0000259" key="6">
    <source>
        <dbReference type="PROSITE" id="PS50049"/>
    </source>
</evidence>
<reference evidence="8" key="1">
    <citation type="submission" date="2025-08" db="UniProtKB">
        <authorList>
            <consortium name="RefSeq"/>
        </authorList>
    </citation>
    <scope>IDENTIFICATION</scope>
</reference>
<dbReference type="PANTHER" id="PTHR11471:SF24">
    <property type="entry name" value="TUMOR NECROSIS FACTOR LIGAND SUPERFAMILY MEMBER 15"/>
    <property type="match status" value="1"/>
</dbReference>
<sequence length="242" mass="27742">MLVDTRMLERGGVIRIIKRYYRRKWQARALMIVVAILSLCCVGLIFALVFHSHFKHLPDAVRKENGESVALKQNGEHSEQALSNSLARHPNKPLVSAYRTVQNCNDLANNSFLPWDKFENDQLITYDNKTRSLIMPHSGMYHVSVQVAYRYLDGFRCEGTAVLRQKVLRVSDSYPRPVTLLTAEDTVNCNLDYWSKTLYTGAILHLDKEDRLSVNISRTELVDCGGKLHTKTFFSLYLVSMD</sequence>
<dbReference type="SUPFAM" id="SSF49842">
    <property type="entry name" value="TNF-like"/>
    <property type="match status" value="1"/>
</dbReference>
<keyword evidence="7" id="KW-1185">Reference proteome</keyword>
<keyword evidence="4 5" id="KW-0472">Membrane</keyword>
<dbReference type="Gene3D" id="2.60.120.40">
    <property type="match status" value="1"/>
</dbReference>
<dbReference type="FunCoup" id="A0A6J2W4G3">
    <property type="interactions" value="515"/>
</dbReference>
<dbReference type="Proteomes" id="UP000504632">
    <property type="component" value="Chromosome 1"/>
</dbReference>
<dbReference type="InterPro" id="IPR008983">
    <property type="entry name" value="Tumour_necrosis_fac-like_dom"/>
</dbReference>